<gene>
    <name evidence="3" type="ORF">BECKTC1821E_GA0114239_11641</name>
</gene>
<dbReference type="EMBL" id="CAADFT010000164">
    <property type="protein sequence ID" value="VFK49207.1"/>
    <property type="molecule type" value="Genomic_DNA"/>
</dbReference>
<evidence type="ECO:0000313" key="3">
    <source>
        <dbReference type="EMBL" id="VFK49207.1"/>
    </source>
</evidence>
<keyword evidence="2" id="KW-1133">Transmembrane helix</keyword>
<keyword evidence="2" id="KW-0472">Membrane</keyword>
<evidence type="ECO:0000256" key="1">
    <source>
        <dbReference type="SAM" id="MobiDB-lite"/>
    </source>
</evidence>
<evidence type="ECO:0000256" key="2">
    <source>
        <dbReference type="SAM" id="Phobius"/>
    </source>
</evidence>
<feature type="transmembrane region" description="Helical" evidence="2">
    <location>
        <begin position="246"/>
        <end position="267"/>
    </location>
</feature>
<dbReference type="GO" id="GO:0016020">
    <property type="term" value="C:membrane"/>
    <property type="evidence" value="ECO:0007669"/>
    <property type="project" value="InterPro"/>
</dbReference>
<dbReference type="SUPFAM" id="SSF82689">
    <property type="entry name" value="Mechanosensitive channel protein MscS (YggB), C-terminal domain"/>
    <property type="match status" value="1"/>
</dbReference>
<protein>
    <submittedName>
        <fullName evidence="3">Mechanosensitive ion channel</fullName>
    </submittedName>
</protein>
<feature type="transmembrane region" description="Helical" evidence="2">
    <location>
        <begin position="288"/>
        <end position="309"/>
    </location>
</feature>
<proteinExistence type="predicted"/>
<feature type="region of interest" description="Disordered" evidence="1">
    <location>
        <begin position="63"/>
        <end position="84"/>
    </location>
</feature>
<dbReference type="AlphaFoldDB" id="A0A450Z5Y6"/>
<name>A0A450Z5Y6_9GAMM</name>
<accession>A0A450Z5Y6</accession>
<keyword evidence="2" id="KW-0812">Transmembrane</keyword>
<organism evidence="3">
    <name type="scientific">Candidatus Kentrum sp. TC</name>
    <dbReference type="NCBI Taxonomy" id="2126339"/>
    <lineage>
        <taxon>Bacteria</taxon>
        <taxon>Pseudomonadati</taxon>
        <taxon>Pseudomonadota</taxon>
        <taxon>Gammaproteobacteria</taxon>
        <taxon>Candidatus Kentrum</taxon>
    </lineage>
</organism>
<dbReference type="InterPro" id="IPR011066">
    <property type="entry name" value="MscS_channel_C_sf"/>
</dbReference>
<sequence>MNNPYSNRYVPKRLFHFITVLFFFAFIQPMAFGADDSPTAVSAPPVPVEVTTAEKLNDIEEKLKQKKAERDKLTAELKRAPDGPEKEDLAANLEQLNENIHEREEAFEFLVTGGVESAQPGVQGEKKFDWESNLIEIIQPIMSELRRLTEKKRREQNLRNRIAFHAGQLETSQQVIEAIERINRKELSRKAAKKYGAIQKIWAEKRQEHQHLLEVNRLQLAELKRPRIIKDAPWQEKWNTFSASRMATLILALGAALVVYFLLDLPLRLLRFFLRGRLFAKRSLPARLLVVGYRFMTAIITVLAMFWVFNERGDRVLEGLFLLLTFALLLSLKNTIPRYVEELKLLLNIGPVREGEWVLVRDILWRVDALDMFARLYNPCMSESGLRVPLGEMASLHSRKPHENEKWFPCRTDDYVMLADSQYGRIQWISPETVAMRVAGGSIRSYTTGDFLANSPKNLSTGFALAVIFGIDYKHQAECTDKIPQLLTKEIEEGLKQKYGAHVPNVSVEFDEAAASSLNYKIIAQLDGKIASEYFPIQRAIQRLAVEGCNRHGWEIPFTQVTIHQAV</sequence>
<reference evidence="3" key="1">
    <citation type="submission" date="2019-02" db="EMBL/GenBank/DDBJ databases">
        <authorList>
            <person name="Gruber-Vodicka R. H."/>
            <person name="Seah K. B. B."/>
        </authorList>
    </citation>
    <scope>NUCLEOTIDE SEQUENCE</scope>
    <source>
        <strain evidence="3">BECK_BZ125</strain>
    </source>
</reference>